<dbReference type="RefSeq" id="WP_268061278.1">
    <property type="nucleotide sequence ID" value="NZ_JAPQFJ010000008.1"/>
</dbReference>
<dbReference type="Proteomes" id="UP001144612">
    <property type="component" value="Unassembled WGS sequence"/>
</dbReference>
<gene>
    <name evidence="1" type="ORF">OW729_09645</name>
</gene>
<sequence>MEELKKEINDLKKRVTELEGKVQPVQNVITLTPQVSISSNQT</sequence>
<comment type="caution">
    <text evidence="1">The sequence shown here is derived from an EMBL/GenBank/DDBJ whole genome shotgun (WGS) entry which is preliminary data.</text>
</comment>
<accession>A0ABT4D9A7</accession>
<evidence type="ECO:0000313" key="2">
    <source>
        <dbReference type="Proteomes" id="UP001144612"/>
    </source>
</evidence>
<protein>
    <submittedName>
        <fullName evidence="1">Uncharacterized protein</fullName>
    </submittedName>
</protein>
<reference evidence="1" key="1">
    <citation type="submission" date="2022-12" db="EMBL/GenBank/DDBJ databases">
        <title>Clostridium sp. nov., isolated from industrial wastewater.</title>
        <authorList>
            <person name="Jiayan W."/>
        </authorList>
    </citation>
    <scope>NUCLEOTIDE SEQUENCE</scope>
    <source>
        <strain evidence="1">ZC22-4</strain>
    </source>
</reference>
<proteinExistence type="predicted"/>
<name>A0ABT4D9A7_9CLOT</name>
<keyword evidence="2" id="KW-1185">Reference proteome</keyword>
<organism evidence="1 2">
    <name type="scientific">Clostridium brassicae</name>
    <dbReference type="NCBI Taxonomy" id="2999072"/>
    <lineage>
        <taxon>Bacteria</taxon>
        <taxon>Bacillati</taxon>
        <taxon>Bacillota</taxon>
        <taxon>Clostridia</taxon>
        <taxon>Eubacteriales</taxon>
        <taxon>Clostridiaceae</taxon>
        <taxon>Clostridium</taxon>
    </lineage>
</organism>
<dbReference type="EMBL" id="JAPQFJ010000008">
    <property type="protein sequence ID" value="MCY6958865.1"/>
    <property type="molecule type" value="Genomic_DNA"/>
</dbReference>
<evidence type="ECO:0000313" key="1">
    <source>
        <dbReference type="EMBL" id="MCY6958865.1"/>
    </source>
</evidence>